<dbReference type="EMBL" id="JAIWYP010000012">
    <property type="protein sequence ID" value="KAH3730846.1"/>
    <property type="molecule type" value="Genomic_DNA"/>
</dbReference>
<sequence length="165" mass="19097">MSVQKNYKRKHLKVVLVPQTSTQLEDALNAVMRRFSRPKHPAQEHSTVFAYVQKADRKVFVDLSPHDKNGVISHVYRPYIKIYNKYDLHGRLIKRDTDTYAHACKAKLSSDTYVASEVARRKSISSDAGKDVTGSRPMTARSDSRWQRRDYHQTELEQCVCVKET</sequence>
<dbReference type="AlphaFoldDB" id="A0A9D4CU19"/>
<dbReference type="Proteomes" id="UP000828390">
    <property type="component" value="Unassembled WGS sequence"/>
</dbReference>
<evidence type="ECO:0000313" key="2">
    <source>
        <dbReference type="EMBL" id="KAH3730846.1"/>
    </source>
</evidence>
<protein>
    <submittedName>
        <fullName evidence="2">Uncharacterized protein</fullName>
    </submittedName>
</protein>
<accession>A0A9D4CU19</accession>
<organism evidence="2 3">
    <name type="scientific">Dreissena polymorpha</name>
    <name type="common">Zebra mussel</name>
    <name type="synonym">Mytilus polymorpha</name>
    <dbReference type="NCBI Taxonomy" id="45954"/>
    <lineage>
        <taxon>Eukaryota</taxon>
        <taxon>Metazoa</taxon>
        <taxon>Spiralia</taxon>
        <taxon>Lophotrochozoa</taxon>
        <taxon>Mollusca</taxon>
        <taxon>Bivalvia</taxon>
        <taxon>Autobranchia</taxon>
        <taxon>Heteroconchia</taxon>
        <taxon>Euheterodonta</taxon>
        <taxon>Imparidentia</taxon>
        <taxon>Neoheterodontei</taxon>
        <taxon>Myida</taxon>
        <taxon>Dreissenoidea</taxon>
        <taxon>Dreissenidae</taxon>
        <taxon>Dreissena</taxon>
    </lineage>
</organism>
<evidence type="ECO:0000313" key="3">
    <source>
        <dbReference type="Proteomes" id="UP000828390"/>
    </source>
</evidence>
<name>A0A9D4CU19_DREPO</name>
<reference evidence="2" key="1">
    <citation type="journal article" date="2019" name="bioRxiv">
        <title>The Genome of the Zebra Mussel, Dreissena polymorpha: A Resource for Invasive Species Research.</title>
        <authorList>
            <person name="McCartney M.A."/>
            <person name="Auch B."/>
            <person name="Kono T."/>
            <person name="Mallez S."/>
            <person name="Zhang Y."/>
            <person name="Obille A."/>
            <person name="Becker A."/>
            <person name="Abrahante J.E."/>
            <person name="Garbe J."/>
            <person name="Badalamenti J.P."/>
            <person name="Herman A."/>
            <person name="Mangelson H."/>
            <person name="Liachko I."/>
            <person name="Sullivan S."/>
            <person name="Sone E.D."/>
            <person name="Koren S."/>
            <person name="Silverstein K.A.T."/>
            <person name="Beckman K.B."/>
            <person name="Gohl D.M."/>
        </authorList>
    </citation>
    <scope>NUCLEOTIDE SEQUENCE</scope>
    <source>
        <strain evidence="2">Duluth1</strain>
        <tissue evidence="2">Whole animal</tissue>
    </source>
</reference>
<proteinExistence type="predicted"/>
<keyword evidence="3" id="KW-1185">Reference proteome</keyword>
<gene>
    <name evidence="2" type="ORF">DPMN_056845</name>
</gene>
<reference evidence="2" key="2">
    <citation type="submission" date="2020-11" db="EMBL/GenBank/DDBJ databases">
        <authorList>
            <person name="McCartney M.A."/>
            <person name="Auch B."/>
            <person name="Kono T."/>
            <person name="Mallez S."/>
            <person name="Becker A."/>
            <person name="Gohl D.M."/>
            <person name="Silverstein K.A.T."/>
            <person name="Koren S."/>
            <person name="Bechman K.B."/>
            <person name="Herman A."/>
            <person name="Abrahante J.E."/>
            <person name="Garbe J."/>
        </authorList>
    </citation>
    <scope>NUCLEOTIDE SEQUENCE</scope>
    <source>
        <strain evidence="2">Duluth1</strain>
        <tissue evidence="2">Whole animal</tissue>
    </source>
</reference>
<feature type="region of interest" description="Disordered" evidence="1">
    <location>
        <begin position="124"/>
        <end position="147"/>
    </location>
</feature>
<evidence type="ECO:0000256" key="1">
    <source>
        <dbReference type="SAM" id="MobiDB-lite"/>
    </source>
</evidence>
<comment type="caution">
    <text evidence="2">The sequence shown here is derived from an EMBL/GenBank/DDBJ whole genome shotgun (WGS) entry which is preliminary data.</text>
</comment>